<evidence type="ECO:0000256" key="4">
    <source>
        <dbReference type="ARBA" id="ARBA00022801"/>
    </source>
</evidence>
<evidence type="ECO:0000313" key="10">
    <source>
        <dbReference type="Proteomes" id="UP000789706"/>
    </source>
</evidence>
<sequence length="187" mass="20376">MALTSVIIPSRRIPHTASGLGDSGEGWAPVMSEIRKKLDHVKFVLPNAPIRPVTVNVNRIIRDEIDSGIPSNRIVIGGFSQGAATSLVIGLTSEYPLAGMMVLSGYLPLKDKIFNMTTESNKGIPVLICHGDIDEVVPYEGGKQTHELLKTKGYSVNFKTYPGMGHSSTPEEFNDMIQFLNQVIPDL</sequence>
<dbReference type="Pfam" id="PF02230">
    <property type="entry name" value="Abhydrolase_2"/>
    <property type="match status" value="1"/>
</dbReference>
<keyword evidence="10" id="KW-1185">Reference proteome</keyword>
<comment type="catalytic activity">
    <reaction evidence="7">
        <text>S-hexadecanoyl-L-cysteinyl-[protein] + H2O = L-cysteinyl-[protein] + hexadecanoate + H(+)</text>
        <dbReference type="Rhea" id="RHEA:19233"/>
        <dbReference type="Rhea" id="RHEA-COMP:10131"/>
        <dbReference type="Rhea" id="RHEA-COMP:11032"/>
        <dbReference type="ChEBI" id="CHEBI:7896"/>
        <dbReference type="ChEBI" id="CHEBI:15377"/>
        <dbReference type="ChEBI" id="CHEBI:15378"/>
        <dbReference type="ChEBI" id="CHEBI:29950"/>
        <dbReference type="ChEBI" id="CHEBI:74151"/>
        <dbReference type="EC" id="3.1.2.22"/>
    </reaction>
</comment>
<accession>A0A9N9BCR2</accession>
<feature type="domain" description="Phospholipase/carboxylesterase/thioesterase" evidence="8">
    <location>
        <begin position="57"/>
        <end position="183"/>
    </location>
</feature>
<dbReference type="GO" id="GO:0005737">
    <property type="term" value="C:cytoplasm"/>
    <property type="evidence" value="ECO:0007669"/>
    <property type="project" value="TreeGrafter"/>
</dbReference>
<dbReference type="EMBL" id="CAJVPK010000916">
    <property type="protein sequence ID" value="CAG8559272.1"/>
    <property type="molecule type" value="Genomic_DNA"/>
</dbReference>
<name>A0A9N9BCR2_9GLOM</name>
<comment type="caution">
    <text evidence="9">The sequence shown here is derived from an EMBL/GenBank/DDBJ whole genome shotgun (WGS) entry which is preliminary data.</text>
</comment>
<dbReference type="GO" id="GO:0008474">
    <property type="term" value="F:palmitoyl-(protein) hydrolase activity"/>
    <property type="evidence" value="ECO:0007669"/>
    <property type="project" value="UniProtKB-EC"/>
</dbReference>
<organism evidence="9 10">
    <name type="scientific">Diversispora eburnea</name>
    <dbReference type="NCBI Taxonomy" id="1213867"/>
    <lineage>
        <taxon>Eukaryota</taxon>
        <taxon>Fungi</taxon>
        <taxon>Fungi incertae sedis</taxon>
        <taxon>Mucoromycota</taxon>
        <taxon>Glomeromycotina</taxon>
        <taxon>Glomeromycetes</taxon>
        <taxon>Diversisporales</taxon>
        <taxon>Diversisporaceae</taxon>
        <taxon>Diversispora</taxon>
    </lineage>
</organism>
<dbReference type="Proteomes" id="UP000789706">
    <property type="component" value="Unassembled WGS sequence"/>
</dbReference>
<dbReference type="InterPro" id="IPR029058">
    <property type="entry name" value="AB_hydrolase_fold"/>
</dbReference>
<dbReference type="EC" id="3.1.2.22" evidence="2"/>
<evidence type="ECO:0000256" key="7">
    <source>
        <dbReference type="ARBA" id="ARBA00047337"/>
    </source>
</evidence>
<evidence type="ECO:0000313" key="9">
    <source>
        <dbReference type="EMBL" id="CAG8559272.1"/>
    </source>
</evidence>
<dbReference type="InterPro" id="IPR003140">
    <property type="entry name" value="PLipase/COase/thioEstase"/>
</dbReference>
<evidence type="ECO:0000256" key="5">
    <source>
        <dbReference type="ARBA" id="ARBA00029392"/>
    </source>
</evidence>
<dbReference type="Gene3D" id="3.40.50.1820">
    <property type="entry name" value="alpha/beta hydrolase"/>
    <property type="match status" value="1"/>
</dbReference>
<keyword evidence="4" id="KW-0378">Hydrolase</keyword>
<dbReference type="AlphaFoldDB" id="A0A9N9BCR2"/>
<dbReference type="OrthoDB" id="2418081at2759"/>
<evidence type="ECO:0000256" key="1">
    <source>
        <dbReference type="ARBA" id="ARBA00006499"/>
    </source>
</evidence>
<reference evidence="9" key="1">
    <citation type="submission" date="2021-06" db="EMBL/GenBank/DDBJ databases">
        <authorList>
            <person name="Kallberg Y."/>
            <person name="Tangrot J."/>
            <person name="Rosling A."/>
        </authorList>
    </citation>
    <scope>NUCLEOTIDE SEQUENCE</scope>
    <source>
        <strain evidence="9">AZ414A</strain>
    </source>
</reference>
<dbReference type="InterPro" id="IPR050565">
    <property type="entry name" value="LYPA1-2/EST-like"/>
</dbReference>
<dbReference type="PANTHER" id="PTHR10655:SF17">
    <property type="entry name" value="LYSOPHOSPHOLIPASE-LIKE PROTEIN 1"/>
    <property type="match status" value="1"/>
</dbReference>
<evidence type="ECO:0000256" key="3">
    <source>
        <dbReference type="ARBA" id="ARBA00014923"/>
    </source>
</evidence>
<dbReference type="GO" id="GO:0052689">
    <property type="term" value="F:carboxylic ester hydrolase activity"/>
    <property type="evidence" value="ECO:0007669"/>
    <property type="project" value="TreeGrafter"/>
</dbReference>
<evidence type="ECO:0000259" key="8">
    <source>
        <dbReference type="Pfam" id="PF02230"/>
    </source>
</evidence>
<comment type="similarity">
    <text evidence="1">Belongs to the AB hydrolase superfamily. AB hydrolase 2 family.</text>
</comment>
<evidence type="ECO:0000256" key="2">
    <source>
        <dbReference type="ARBA" id="ARBA00012423"/>
    </source>
</evidence>
<comment type="function">
    <text evidence="5">Hydrolyzes fatty acids from S-acylated cysteine residues in proteins with a strong preference for palmitoylated G-alpha proteins over other acyl substrates. Mediates the deacylation of G-alpha proteins such as GPA1 in vivo, but has weak or no activity toward palmitoylated Ras proteins. Has weak lysophospholipase activity in vitro; however such activity may not exist in vivo.</text>
</comment>
<dbReference type="PANTHER" id="PTHR10655">
    <property type="entry name" value="LYSOPHOSPHOLIPASE-RELATED"/>
    <property type="match status" value="1"/>
</dbReference>
<dbReference type="SUPFAM" id="SSF53474">
    <property type="entry name" value="alpha/beta-Hydrolases"/>
    <property type="match status" value="1"/>
</dbReference>
<evidence type="ECO:0000256" key="6">
    <source>
        <dbReference type="ARBA" id="ARBA00031195"/>
    </source>
</evidence>
<gene>
    <name evidence="9" type="ORF">DEBURN_LOCUS7504</name>
</gene>
<proteinExistence type="inferred from homology"/>
<protein>
    <recommendedName>
        <fullName evidence="3">Acyl-protein thioesterase 1</fullName>
        <ecNumber evidence="2">3.1.2.22</ecNumber>
    </recommendedName>
    <alternativeName>
        <fullName evidence="6">Palmitoyl-protein hydrolase</fullName>
    </alternativeName>
</protein>